<evidence type="ECO:0000256" key="1">
    <source>
        <dbReference type="ARBA" id="ARBA00023015"/>
    </source>
</evidence>
<keyword evidence="3" id="KW-0804">Transcription</keyword>
<gene>
    <name evidence="5" type="ORF">B0I29_115262</name>
</gene>
<dbReference type="OrthoDB" id="3289286at2"/>
<keyword evidence="1" id="KW-0805">Transcription regulation</keyword>
<keyword evidence="2 5" id="KW-0238">DNA-binding</keyword>
<dbReference type="PANTHER" id="PTHR43537">
    <property type="entry name" value="TRANSCRIPTIONAL REGULATOR, GNTR FAMILY"/>
    <property type="match status" value="1"/>
</dbReference>
<evidence type="ECO:0000259" key="4">
    <source>
        <dbReference type="PROSITE" id="PS50949"/>
    </source>
</evidence>
<keyword evidence="6" id="KW-1185">Reference proteome</keyword>
<proteinExistence type="predicted"/>
<dbReference type="Pfam" id="PF07729">
    <property type="entry name" value="FCD"/>
    <property type="match status" value="1"/>
</dbReference>
<reference evidence="5 6" key="1">
    <citation type="submission" date="2018-06" db="EMBL/GenBank/DDBJ databases">
        <title>Genomic Encyclopedia of Type Strains, Phase III (KMG-III): the genomes of soil and plant-associated and newly described type strains.</title>
        <authorList>
            <person name="Whitman W."/>
        </authorList>
    </citation>
    <scope>NUCLEOTIDE SEQUENCE [LARGE SCALE GENOMIC DNA]</scope>
    <source>
        <strain evidence="5 6">CGMCC 4.7090</strain>
    </source>
</reference>
<accession>A0A327Z5V5</accession>
<dbReference type="SMART" id="SM00895">
    <property type="entry name" value="FCD"/>
    <property type="match status" value="1"/>
</dbReference>
<feature type="domain" description="HTH gntR-type" evidence="4">
    <location>
        <begin position="3"/>
        <end position="69"/>
    </location>
</feature>
<dbReference type="EMBL" id="QLMJ01000015">
    <property type="protein sequence ID" value="RAK31455.1"/>
    <property type="molecule type" value="Genomic_DNA"/>
</dbReference>
<dbReference type="Pfam" id="PF00392">
    <property type="entry name" value="GntR"/>
    <property type="match status" value="1"/>
</dbReference>
<comment type="caution">
    <text evidence="5">The sequence shown here is derived from an EMBL/GenBank/DDBJ whole genome shotgun (WGS) entry which is preliminary data.</text>
</comment>
<dbReference type="InterPro" id="IPR036390">
    <property type="entry name" value="WH_DNA-bd_sf"/>
</dbReference>
<dbReference type="CDD" id="cd07377">
    <property type="entry name" value="WHTH_GntR"/>
    <property type="match status" value="1"/>
</dbReference>
<dbReference type="SUPFAM" id="SSF48008">
    <property type="entry name" value="GntR ligand-binding domain-like"/>
    <property type="match status" value="1"/>
</dbReference>
<sequence>MTVNARDTVYRTLLERLTHGHYAAGDPLIPQTLSEEFAVSRTPVREALALLEQDGLLVSGRRGFEIRRRGDEEILEIFETRAILESSAAYAAATRATPIDLARLQDLHDRSQATDDPAEVRRLFNHFHDAVRNAAHNRTITTLLRTIEAQVKVSAPWNTPGGARDFGPSFAEHAALLDAIRAGDAAAARTVSLEHAAHDRDTRVSQLIARMAADLTAPDSTAAGWR</sequence>
<dbReference type="GO" id="GO:0003700">
    <property type="term" value="F:DNA-binding transcription factor activity"/>
    <property type="evidence" value="ECO:0007669"/>
    <property type="project" value="InterPro"/>
</dbReference>
<evidence type="ECO:0000313" key="5">
    <source>
        <dbReference type="EMBL" id="RAK31455.1"/>
    </source>
</evidence>
<dbReference type="AlphaFoldDB" id="A0A327Z5V5"/>
<name>A0A327Z5V5_9ACTN</name>
<dbReference type="InterPro" id="IPR000524">
    <property type="entry name" value="Tscrpt_reg_HTH_GntR"/>
</dbReference>
<evidence type="ECO:0000256" key="2">
    <source>
        <dbReference type="ARBA" id="ARBA00023125"/>
    </source>
</evidence>
<dbReference type="SUPFAM" id="SSF46785">
    <property type="entry name" value="Winged helix' DNA-binding domain"/>
    <property type="match status" value="1"/>
</dbReference>
<dbReference type="Proteomes" id="UP000249341">
    <property type="component" value="Unassembled WGS sequence"/>
</dbReference>
<dbReference type="InterPro" id="IPR011711">
    <property type="entry name" value="GntR_C"/>
</dbReference>
<dbReference type="Gene3D" id="1.20.120.530">
    <property type="entry name" value="GntR ligand-binding domain-like"/>
    <property type="match status" value="1"/>
</dbReference>
<dbReference type="InterPro" id="IPR036388">
    <property type="entry name" value="WH-like_DNA-bd_sf"/>
</dbReference>
<dbReference type="SMART" id="SM00345">
    <property type="entry name" value="HTH_GNTR"/>
    <property type="match status" value="1"/>
</dbReference>
<dbReference type="PROSITE" id="PS50949">
    <property type="entry name" value="HTH_GNTR"/>
    <property type="match status" value="1"/>
</dbReference>
<evidence type="ECO:0000256" key="3">
    <source>
        <dbReference type="ARBA" id="ARBA00023163"/>
    </source>
</evidence>
<dbReference type="InterPro" id="IPR008920">
    <property type="entry name" value="TF_FadR/GntR_C"/>
</dbReference>
<dbReference type="GO" id="GO:0003677">
    <property type="term" value="F:DNA binding"/>
    <property type="evidence" value="ECO:0007669"/>
    <property type="project" value="UniProtKB-KW"/>
</dbReference>
<protein>
    <submittedName>
        <fullName evidence="5">DNA-binding GntR family transcriptional regulator</fullName>
    </submittedName>
</protein>
<evidence type="ECO:0000313" key="6">
    <source>
        <dbReference type="Proteomes" id="UP000249341"/>
    </source>
</evidence>
<dbReference type="Gene3D" id="1.10.10.10">
    <property type="entry name" value="Winged helix-like DNA-binding domain superfamily/Winged helix DNA-binding domain"/>
    <property type="match status" value="1"/>
</dbReference>
<dbReference type="PANTHER" id="PTHR43537:SF24">
    <property type="entry name" value="GLUCONATE OPERON TRANSCRIPTIONAL REPRESSOR"/>
    <property type="match status" value="1"/>
</dbReference>
<dbReference type="RefSeq" id="WP_111652357.1">
    <property type="nucleotide sequence ID" value="NZ_JACHWI010000015.1"/>
</dbReference>
<organism evidence="5 6">
    <name type="scientific">Actinoplanes lutulentus</name>
    <dbReference type="NCBI Taxonomy" id="1287878"/>
    <lineage>
        <taxon>Bacteria</taxon>
        <taxon>Bacillati</taxon>
        <taxon>Actinomycetota</taxon>
        <taxon>Actinomycetes</taxon>
        <taxon>Micromonosporales</taxon>
        <taxon>Micromonosporaceae</taxon>
        <taxon>Actinoplanes</taxon>
    </lineage>
</organism>